<dbReference type="eggNOG" id="COG0420">
    <property type="taxonomic scope" value="Bacteria"/>
</dbReference>
<organism evidence="3 4">
    <name type="scientific">Companilactobacillus nodensis DSM 19682 = JCM 14932 = NBRC 107160</name>
    <dbReference type="NCBI Taxonomy" id="1423775"/>
    <lineage>
        <taxon>Bacteria</taxon>
        <taxon>Bacillati</taxon>
        <taxon>Bacillota</taxon>
        <taxon>Bacilli</taxon>
        <taxon>Lactobacillales</taxon>
        <taxon>Lactobacillaceae</taxon>
        <taxon>Companilactobacillus</taxon>
    </lineage>
</organism>
<dbReference type="InterPro" id="IPR050535">
    <property type="entry name" value="DNA_Repair-Maintenance_Comp"/>
</dbReference>
<name>A0A0R1KIL2_9LACO</name>
<dbReference type="PANTHER" id="PTHR30337">
    <property type="entry name" value="COMPONENT OF ATP-DEPENDENT DSDNA EXONUCLEASE"/>
    <property type="match status" value="1"/>
</dbReference>
<dbReference type="InterPro" id="IPR029052">
    <property type="entry name" value="Metallo-depent_PP-like"/>
</dbReference>
<accession>A0A0R1KIL2</accession>
<dbReference type="Pfam" id="PF00149">
    <property type="entry name" value="Metallophos"/>
    <property type="match status" value="1"/>
</dbReference>
<protein>
    <recommendedName>
        <fullName evidence="2">Calcineurin-like phosphoesterase domain-containing protein</fullName>
    </recommendedName>
</protein>
<dbReference type="InterPro" id="IPR014576">
    <property type="entry name" value="Pesterase_YhaO"/>
</dbReference>
<sequence length="392" mass="44668">MKFIHAADLHLDTPFVSISNFSNSLQEDLKKSTYTAADKVFATAITEQVDFVILAGDTYDNTERTLSAQIYLQEQFERLRKNGIRVYLVYGNHDYYRNDFSVINMPDNVTVFGGEITTSEVTASDGQRVGITGFSYYQNHISDDMVASYPTRGNYDYQIGILHAGIGDGNYASFTVNELLTKGYDYWALGHIHKREVLHQNPMIIYSGDTQGRNQNELGTKGFYLVDVANGTTNTKFVPSSVYVWESAQIDANESDTINGLFDKITSTLSRYNNVEAKHLVTLTINGSQNLDENVIRSIDRNELLNHFAAMNSNTILYKVYTKFDRKSQLVGIDQKYWDESEKNVFDLNDIKDMDNRLFGEEVIRQHIDSPDFVEHIKELTKNTINKKYIGD</sequence>
<dbReference type="EMBL" id="AZDZ01000009">
    <property type="protein sequence ID" value="KRK79906.1"/>
    <property type="molecule type" value="Genomic_DNA"/>
</dbReference>
<keyword evidence="4" id="KW-1185">Reference proteome</keyword>
<dbReference type="InterPro" id="IPR004843">
    <property type="entry name" value="Calcineurin-like_PHP"/>
</dbReference>
<dbReference type="STRING" id="1423775.FD03_GL000082"/>
<gene>
    <name evidence="3" type="ORF">FD03_GL000082</name>
</gene>
<keyword evidence="1" id="KW-0378">Hydrolase</keyword>
<evidence type="ECO:0000313" key="3">
    <source>
        <dbReference type="EMBL" id="KRK79906.1"/>
    </source>
</evidence>
<dbReference type="InterPro" id="IPR041796">
    <property type="entry name" value="Mre11_N"/>
</dbReference>
<dbReference type="OrthoDB" id="9773856at2"/>
<evidence type="ECO:0000259" key="2">
    <source>
        <dbReference type="Pfam" id="PF00149"/>
    </source>
</evidence>
<dbReference type="PIRSF" id="PIRSF033091">
    <property type="entry name" value="Pesterase_YhaO"/>
    <property type="match status" value="1"/>
</dbReference>
<feature type="domain" description="Calcineurin-like phosphoesterase" evidence="2">
    <location>
        <begin position="1"/>
        <end position="194"/>
    </location>
</feature>
<dbReference type="CDD" id="cd00840">
    <property type="entry name" value="MPP_Mre11_N"/>
    <property type="match status" value="1"/>
</dbReference>
<dbReference type="GO" id="GO:0016787">
    <property type="term" value="F:hydrolase activity"/>
    <property type="evidence" value="ECO:0007669"/>
    <property type="project" value="UniProtKB-KW"/>
</dbReference>
<proteinExistence type="predicted"/>
<dbReference type="PATRIC" id="fig|1423775.4.peg.83"/>
<dbReference type="SUPFAM" id="SSF56300">
    <property type="entry name" value="Metallo-dependent phosphatases"/>
    <property type="match status" value="1"/>
</dbReference>
<dbReference type="Gene3D" id="3.60.21.10">
    <property type="match status" value="1"/>
</dbReference>
<dbReference type="RefSeq" id="WP_056979723.1">
    <property type="nucleotide sequence ID" value="NZ_AZDZ01000009.1"/>
</dbReference>
<evidence type="ECO:0000256" key="1">
    <source>
        <dbReference type="ARBA" id="ARBA00022801"/>
    </source>
</evidence>
<dbReference type="Proteomes" id="UP000051248">
    <property type="component" value="Unassembled WGS sequence"/>
</dbReference>
<evidence type="ECO:0000313" key="4">
    <source>
        <dbReference type="Proteomes" id="UP000051248"/>
    </source>
</evidence>
<dbReference type="AlphaFoldDB" id="A0A0R1KIL2"/>
<dbReference type="PANTHER" id="PTHR30337:SF7">
    <property type="entry name" value="PHOSPHOESTERASE"/>
    <property type="match status" value="1"/>
</dbReference>
<comment type="caution">
    <text evidence="3">The sequence shown here is derived from an EMBL/GenBank/DDBJ whole genome shotgun (WGS) entry which is preliminary data.</text>
</comment>
<reference evidence="3 4" key="1">
    <citation type="journal article" date="2015" name="Genome Announc.">
        <title>Expanding the biotechnology potential of lactobacilli through comparative genomics of 213 strains and associated genera.</title>
        <authorList>
            <person name="Sun Z."/>
            <person name="Harris H.M."/>
            <person name="McCann A."/>
            <person name="Guo C."/>
            <person name="Argimon S."/>
            <person name="Zhang W."/>
            <person name="Yang X."/>
            <person name="Jeffery I.B."/>
            <person name="Cooney J.C."/>
            <person name="Kagawa T.F."/>
            <person name="Liu W."/>
            <person name="Song Y."/>
            <person name="Salvetti E."/>
            <person name="Wrobel A."/>
            <person name="Rasinkangas P."/>
            <person name="Parkhill J."/>
            <person name="Rea M.C."/>
            <person name="O'Sullivan O."/>
            <person name="Ritari J."/>
            <person name="Douillard F.P."/>
            <person name="Paul Ross R."/>
            <person name="Yang R."/>
            <person name="Briner A.E."/>
            <person name="Felis G.E."/>
            <person name="de Vos W.M."/>
            <person name="Barrangou R."/>
            <person name="Klaenhammer T.R."/>
            <person name="Caufield P.W."/>
            <person name="Cui Y."/>
            <person name="Zhang H."/>
            <person name="O'Toole P.W."/>
        </authorList>
    </citation>
    <scope>NUCLEOTIDE SEQUENCE [LARGE SCALE GENOMIC DNA]</scope>
    <source>
        <strain evidence="3 4">DSM 19682</strain>
    </source>
</reference>